<dbReference type="Gene3D" id="3.40.710.10">
    <property type="entry name" value="DD-peptidase/beta-lactamase superfamily"/>
    <property type="match status" value="1"/>
</dbReference>
<dbReference type="EMBL" id="CP015614">
    <property type="protein sequence ID" value="ANF54333.1"/>
    <property type="molecule type" value="Genomic_DNA"/>
</dbReference>
<evidence type="ECO:0000313" key="3">
    <source>
        <dbReference type="Proteomes" id="UP000077603"/>
    </source>
</evidence>
<dbReference type="InterPro" id="IPR001466">
    <property type="entry name" value="Beta-lactam-related"/>
</dbReference>
<name>A0A172Y548_9CAUL</name>
<dbReference type="OrthoDB" id="9808046at2"/>
<sequence length="422" mass="46222">MSHEALARSLGFDPEALKAIRPKLQAFVDRDELAGMVALASRNGQVFYEEQIGWQDREAEKPMRPDSQFRIASMSKPVTSVLAMMLVEDGRMALEDPVTRWIPELANRQVLLDPAGPLDQTEPAHRDITVEDLLTHRSGLAYAPFSEGPIQAAYNAALGDPGINEKSVDEWLAGLGTLPLSCQPGHHFHYGHSTEVLGFLIGRVLGVPVREAVLEKVLHPLGMMDTDFWLPKDKLDRLASLYAYREGVDGLARVDIPVFDAPPEYTPAGGGLVTTAPDYHRFARMLLNSGELDGVRLLKPETVKLMLTNRLTPEQRKYPFAGMDLWTKSGFGLGLAITEDLTDNPYGYGEVGSFTWPGVFGTWWQADPANDMVMIFLIQHQVPVSANSGSTIATGRGAAGRKALPVFQQGIYGALNEAGRSA</sequence>
<dbReference type="PANTHER" id="PTHR43283">
    <property type="entry name" value="BETA-LACTAMASE-RELATED"/>
    <property type="match status" value="1"/>
</dbReference>
<dbReference type="InterPro" id="IPR050789">
    <property type="entry name" value="Diverse_Enzym_Activities"/>
</dbReference>
<evidence type="ECO:0000259" key="1">
    <source>
        <dbReference type="Pfam" id="PF00144"/>
    </source>
</evidence>
<keyword evidence="3" id="KW-1185">Reference proteome</keyword>
<reference evidence="2 3" key="1">
    <citation type="journal article" date="2014" name="Genome Announc.">
        <title>Genome Sequence of a Promising Hydrogen-Producing Facultative Anaerobic Bacterium, Brevundimonas naejangsanensis Strain B1.</title>
        <authorList>
            <person name="Su H."/>
            <person name="Zhang T."/>
            <person name="Bao M."/>
            <person name="Jiang Y."/>
            <person name="Wang Y."/>
            <person name="Tan T."/>
        </authorList>
    </citation>
    <scope>NUCLEOTIDE SEQUENCE [LARGE SCALE GENOMIC DNA]</scope>
    <source>
        <strain evidence="2 3">B1</strain>
    </source>
</reference>
<dbReference type="Pfam" id="PF00144">
    <property type="entry name" value="Beta-lactamase"/>
    <property type="match status" value="1"/>
</dbReference>
<dbReference type="PANTHER" id="PTHR43283:SF3">
    <property type="entry name" value="BETA-LACTAMASE FAMILY PROTEIN (AFU_ORTHOLOGUE AFUA_5G07500)"/>
    <property type="match status" value="1"/>
</dbReference>
<feature type="domain" description="Beta-lactamase-related" evidence="1">
    <location>
        <begin position="24"/>
        <end position="384"/>
    </location>
</feature>
<dbReference type="eggNOG" id="COG1680">
    <property type="taxonomic scope" value="Bacteria"/>
</dbReference>
<accession>A0A172Y548</accession>
<protein>
    <recommendedName>
        <fullName evidence="1">Beta-lactamase-related domain-containing protein</fullName>
    </recommendedName>
</protein>
<dbReference type="STRING" id="588932.DA69_06010"/>
<dbReference type="RefSeq" id="WP_025976967.1">
    <property type="nucleotide sequence ID" value="NZ_CP015614.1"/>
</dbReference>
<organism evidence="2 3">
    <name type="scientific">Brevundimonas naejangsanensis</name>
    <dbReference type="NCBI Taxonomy" id="588932"/>
    <lineage>
        <taxon>Bacteria</taxon>
        <taxon>Pseudomonadati</taxon>
        <taxon>Pseudomonadota</taxon>
        <taxon>Alphaproteobacteria</taxon>
        <taxon>Caulobacterales</taxon>
        <taxon>Caulobacteraceae</taxon>
        <taxon>Brevundimonas</taxon>
    </lineage>
</organism>
<dbReference type="Proteomes" id="UP000077603">
    <property type="component" value="Chromosome"/>
</dbReference>
<dbReference type="SUPFAM" id="SSF56601">
    <property type="entry name" value="beta-lactamase/transpeptidase-like"/>
    <property type="match status" value="1"/>
</dbReference>
<proteinExistence type="predicted"/>
<evidence type="ECO:0000313" key="2">
    <source>
        <dbReference type="EMBL" id="ANF54333.1"/>
    </source>
</evidence>
<gene>
    <name evidence="2" type="ORF">DA69_06010</name>
</gene>
<dbReference type="KEGG" id="bne:DA69_06010"/>
<dbReference type="InterPro" id="IPR012338">
    <property type="entry name" value="Beta-lactam/transpept-like"/>
</dbReference>
<dbReference type="AlphaFoldDB" id="A0A172Y548"/>